<dbReference type="EC" id="3.2.1.-" evidence="6"/>
<keyword evidence="5" id="KW-1015">Disulfide bond</keyword>
<comment type="pathway">
    <text evidence="2">Protein modification; protein glycosylation.</text>
</comment>
<evidence type="ECO:0000256" key="7">
    <source>
        <dbReference type="SAM" id="MobiDB-lite"/>
    </source>
</evidence>
<reference evidence="9" key="1">
    <citation type="submission" date="2004-11" db="EMBL/GenBank/DDBJ databases">
        <title>The full-length cDNA sequences of Schistosoma japonicum genes.</title>
        <authorList>
            <person name="Han Z."/>
        </authorList>
    </citation>
    <scope>NUCLEOTIDE SEQUENCE</scope>
</reference>
<dbReference type="InterPro" id="IPR012341">
    <property type="entry name" value="6hp_glycosidase-like_sf"/>
</dbReference>
<protein>
    <recommendedName>
        <fullName evidence="6">alpha-1,2-Mannosidase</fullName>
        <ecNumber evidence="6">3.2.1.-</ecNumber>
    </recommendedName>
</protein>
<sequence length="184" mass="20654">MKLRIRSFRCRRIALLITIVIIVLITTRLLNLLFEEPVDKLLSIDAKQPPVINPQLKHPESDQELRQIQPPVPIPPDDDYDVKNVPKQPVISFPISENSSPFEAFKEGTLISKEETQGGLPVNKTIVLMRDKVREMMKFAWNGYATYAWGSNELRPVSKTGHLPSVLGTEPLGASLVDGLDTCI</sequence>
<feature type="region of interest" description="Disordered" evidence="7">
    <location>
        <begin position="53"/>
        <end position="76"/>
    </location>
</feature>
<keyword evidence="6" id="KW-0326">Glycosidase</keyword>
<comment type="cofactor">
    <cofactor evidence="1">
        <name>Ca(2+)</name>
        <dbReference type="ChEBI" id="CHEBI:29108"/>
    </cofactor>
</comment>
<dbReference type="Gene3D" id="1.50.10.10">
    <property type="match status" value="1"/>
</dbReference>
<dbReference type="InterPro" id="IPR050749">
    <property type="entry name" value="Glycosyl_Hydrolase_47"/>
</dbReference>
<keyword evidence="8" id="KW-0812">Transmembrane</keyword>
<evidence type="ECO:0000256" key="2">
    <source>
        <dbReference type="ARBA" id="ARBA00004922"/>
    </source>
</evidence>
<keyword evidence="8" id="KW-1133">Transmembrane helix</keyword>
<dbReference type="InterPro" id="IPR036026">
    <property type="entry name" value="Seven-hairpin_glycosidases"/>
</dbReference>
<dbReference type="AlphaFoldDB" id="Q5DDX6"/>
<dbReference type="EMBL" id="AY814248">
    <property type="protein sequence ID" value="AAW25980.1"/>
    <property type="molecule type" value="mRNA"/>
</dbReference>
<dbReference type="GO" id="GO:0005509">
    <property type="term" value="F:calcium ion binding"/>
    <property type="evidence" value="ECO:0007669"/>
    <property type="project" value="InterPro"/>
</dbReference>
<dbReference type="Pfam" id="PF01532">
    <property type="entry name" value="Glyco_hydro_47"/>
    <property type="match status" value="1"/>
</dbReference>
<dbReference type="PANTHER" id="PTHR11742">
    <property type="entry name" value="MANNOSYL-OLIGOSACCHARIDE ALPHA-1,2-MANNOSIDASE-RELATED"/>
    <property type="match status" value="1"/>
</dbReference>
<dbReference type="GO" id="GO:0005975">
    <property type="term" value="P:carbohydrate metabolic process"/>
    <property type="evidence" value="ECO:0007669"/>
    <property type="project" value="InterPro"/>
</dbReference>
<dbReference type="PANTHER" id="PTHR11742:SF6">
    <property type="entry name" value="MANNOSYL-OLIGOSACCHARIDE ALPHA-1,2-MANNOSIDASE IA-RELATED"/>
    <property type="match status" value="1"/>
</dbReference>
<evidence type="ECO:0000313" key="9">
    <source>
        <dbReference type="EMBL" id="AAW25980.1"/>
    </source>
</evidence>
<comment type="similarity">
    <text evidence="3 6">Belongs to the glycosyl hydrolase 47 family.</text>
</comment>
<evidence type="ECO:0000256" key="3">
    <source>
        <dbReference type="ARBA" id="ARBA00007658"/>
    </source>
</evidence>
<evidence type="ECO:0000256" key="1">
    <source>
        <dbReference type="ARBA" id="ARBA00001913"/>
    </source>
</evidence>
<dbReference type="PRINTS" id="PR00747">
    <property type="entry name" value="GLYHDRLASE47"/>
</dbReference>
<name>Q5DDX6_SCHJA</name>
<keyword evidence="8" id="KW-0472">Membrane</keyword>
<dbReference type="GO" id="GO:0000139">
    <property type="term" value="C:Golgi membrane"/>
    <property type="evidence" value="ECO:0007669"/>
    <property type="project" value="TreeGrafter"/>
</dbReference>
<dbReference type="GO" id="GO:0005783">
    <property type="term" value="C:endoplasmic reticulum"/>
    <property type="evidence" value="ECO:0007669"/>
    <property type="project" value="TreeGrafter"/>
</dbReference>
<evidence type="ECO:0000256" key="4">
    <source>
        <dbReference type="ARBA" id="ARBA00022801"/>
    </source>
</evidence>
<keyword evidence="4 6" id="KW-0378">Hydrolase</keyword>
<dbReference type="GO" id="GO:0004571">
    <property type="term" value="F:mannosyl-oligosaccharide 1,2-alpha-mannosidase activity"/>
    <property type="evidence" value="ECO:0007669"/>
    <property type="project" value="InterPro"/>
</dbReference>
<reference evidence="9" key="2">
    <citation type="journal article" date="2006" name="PLoS Pathog.">
        <title>New perspectives on host-parasite interplay by comparative transcriptomic and proteomic analyses of Schistosoma japonicum.</title>
        <authorList>
            <person name="Liu F."/>
            <person name="Lu J."/>
            <person name="Hu W."/>
            <person name="Wang S.Y."/>
            <person name="Cui S.J."/>
            <person name="Chi M."/>
            <person name="Yan Q."/>
            <person name="Wang X.R."/>
            <person name="Song H.D."/>
            <person name="Xu X.N."/>
            <person name="Wang J.J."/>
            <person name="Zhang X.L."/>
            <person name="Zhang X."/>
            <person name="Wang Z.Q."/>
            <person name="Xue C.L."/>
            <person name="Brindley P.J."/>
            <person name="McManus D.P."/>
            <person name="Yang P.Y."/>
            <person name="Feng Z."/>
            <person name="Chen Z."/>
            <person name="Han Z.G."/>
        </authorList>
    </citation>
    <scope>NUCLEOTIDE SEQUENCE</scope>
</reference>
<proteinExistence type="evidence at transcript level"/>
<evidence type="ECO:0000256" key="5">
    <source>
        <dbReference type="ARBA" id="ARBA00023157"/>
    </source>
</evidence>
<dbReference type="InterPro" id="IPR001382">
    <property type="entry name" value="Glyco_hydro_47"/>
</dbReference>
<dbReference type="SUPFAM" id="SSF48225">
    <property type="entry name" value="Seven-hairpin glycosidases"/>
    <property type="match status" value="1"/>
</dbReference>
<feature type="transmembrane region" description="Helical" evidence="8">
    <location>
        <begin position="12"/>
        <end position="34"/>
    </location>
</feature>
<evidence type="ECO:0000256" key="8">
    <source>
        <dbReference type="SAM" id="Phobius"/>
    </source>
</evidence>
<evidence type="ECO:0000256" key="6">
    <source>
        <dbReference type="RuleBase" id="RU361193"/>
    </source>
</evidence>
<organism evidence="9">
    <name type="scientific">Schistosoma japonicum</name>
    <name type="common">Blood fluke</name>
    <dbReference type="NCBI Taxonomy" id="6182"/>
    <lineage>
        <taxon>Eukaryota</taxon>
        <taxon>Metazoa</taxon>
        <taxon>Spiralia</taxon>
        <taxon>Lophotrochozoa</taxon>
        <taxon>Platyhelminthes</taxon>
        <taxon>Trematoda</taxon>
        <taxon>Digenea</taxon>
        <taxon>Strigeidida</taxon>
        <taxon>Schistosomatoidea</taxon>
        <taxon>Schistosomatidae</taxon>
        <taxon>Schistosoma</taxon>
    </lineage>
</organism>
<accession>Q5DDX6</accession>